<gene>
    <name evidence="1" type="ORF">H9815_00110</name>
</gene>
<dbReference type="Proteomes" id="UP000824037">
    <property type="component" value="Unassembled WGS sequence"/>
</dbReference>
<dbReference type="EMBL" id="DXBY01000004">
    <property type="protein sequence ID" value="HIZ34154.1"/>
    <property type="molecule type" value="Genomic_DNA"/>
</dbReference>
<sequence>MASDRRTTQLLSRALVAIARGEPPVIRPALRAAPTVFADAVRYHRLAPLAHALLRTDEPELVGPLQPDRDRAKALHLHATTLLGHLSELLDGIAWVVFKGPVLSEVAHPVAGLRSYKDLDLLVRPEDLREVSVRLLEAGWTIADFEDMLRNPAVPGEMHWRSPSGMLMDLHWSMINMADRRRRLTVPTAELLDRRQPVSLGFASADTLDPVDGLLHVCLHAALTGANKLLYLVDAQRMAAR</sequence>
<reference evidence="1" key="1">
    <citation type="journal article" date="2021" name="PeerJ">
        <title>Extensive microbial diversity within the chicken gut microbiome revealed by metagenomics and culture.</title>
        <authorList>
            <person name="Gilroy R."/>
            <person name="Ravi A."/>
            <person name="Getino M."/>
            <person name="Pursley I."/>
            <person name="Horton D.L."/>
            <person name="Alikhan N.F."/>
            <person name="Baker D."/>
            <person name="Gharbi K."/>
            <person name="Hall N."/>
            <person name="Watson M."/>
            <person name="Adriaenssens E.M."/>
            <person name="Foster-Nyarko E."/>
            <person name="Jarju S."/>
            <person name="Secka A."/>
            <person name="Antonio M."/>
            <person name="Oren A."/>
            <person name="Chaudhuri R.R."/>
            <person name="La Ragione R."/>
            <person name="Hildebrand F."/>
            <person name="Pallen M.J."/>
        </authorList>
    </citation>
    <scope>NUCLEOTIDE SEQUENCE</scope>
    <source>
        <strain evidence="1">ChiGjej4B4-7305</strain>
    </source>
</reference>
<evidence type="ECO:0000313" key="2">
    <source>
        <dbReference type="Proteomes" id="UP000824037"/>
    </source>
</evidence>
<proteinExistence type="predicted"/>
<feature type="non-terminal residue" evidence="1">
    <location>
        <position position="241"/>
    </location>
</feature>
<name>A0A9D2EAP0_9MICO</name>
<dbReference type="InterPro" id="IPR039498">
    <property type="entry name" value="NTP_transf_5"/>
</dbReference>
<accession>A0A9D2EAP0</accession>
<dbReference type="AlphaFoldDB" id="A0A9D2EAP0"/>
<reference evidence="1" key="2">
    <citation type="submission" date="2021-04" db="EMBL/GenBank/DDBJ databases">
        <authorList>
            <person name="Gilroy R."/>
        </authorList>
    </citation>
    <scope>NUCLEOTIDE SEQUENCE</scope>
    <source>
        <strain evidence="1">ChiGjej4B4-7305</strain>
    </source>
</reference>
<dbReference type="Pfam" id="PF14907">
    <property type="entry name" value="NTP_transf_5"/>
    <property type="match status" value="1"/>
</dbReference>
<organism evidence="1 2">
    <name type="scientific">Candidatus Ruania gallistercoris</name>
    <dbReference type="NCBI Taxonomy" id="2838746"/>
    <lineage>
        <taxon>Bacteria</taxon>
        <taxon>Bacillati</taxon>
        <taxon>Actinomycetota</taxon>
        <taxon>Actinomycetes</taxon>
        <taxon>Micrococcales</taxon>
        <taxon>Ruaniaceae</taxon>
        <taxon>Ruania</taxon>
    </lineage>
</organism>
<protein>
    <submittedName>
        <fullName evidence="1">Nucleotidyltransferase family protein</fullName>
    </submittedName>
</protein>
<evidence type="ECO:0000313" key="1">
    <source>
        <dbReference type="EMBL" id="HIZ34154.1"/>
    </source>
</evidence>
<comment type="caution">
    <text evidence="1">The sequence shown here is derived from an EMBL/GenBank/DDBJ whole genome shotgun (WGS) entry which is preliminary data.</text>
</comment>